<feature type="domain" description="Methionyl/Leucyl tRNA synthetase" evidence="7">
    <location>
        <begin position="61"/>
        <end position="175"/>
    </location>
</feature>
<dbReference type="Gene3D" id="2.170.220.10">
    <property type="match status" value="1"/>
</dbReference>
<reference evidence="10" key="1">
    <citation type="submission" date="2017-02" db="UniProtKB">
        <authorList>
            <consortium name="WormBaseParasite"/>
        </authorList>
    </citation>
    <scope>IDENTIFICATION</scope>
</reference>
<evidence type="ECO:0000256" key="1">
    <source>
        <dbReference type="ARBA" id="ARBA00022598"/>
    </source>
</evidence>
<keyword evidence="2 6" id="KW-0547">Nucleotide-binding</keyword>
<dbReference type="GO" id="GO:0005524">
    <property type="term" value="F:ATP binding"/>
    <property type="evidence" value="ECO:0007669"/>
    <property type="project" value="UniProtKB-KW"/>
</dbReference>
<dbReference type="Gene3D" id="3.40.50.620">
    <property type="entry name" value="HUPs"/>
    <property type="match status" value="1"/>
</dbReference>
<evidence type="ECO:0000256" key="6">
    <source>
        <dbReference type="RuleBase" id="RU363039"/>
    </source>
</evidence>
<gene>
    <name evidence="8" type="ORF">HNAJ_LOCUS6116</name>
</gene>
<keyword evidence="5 6" id="KW-0030">Aminoacyl-tRNA synthetase</keyword>
<dbReference type="PANTHER" id="PTHR43326:SF1">
    <property type="entry name" value="METHIONINE--TRNA LIGASE, MITOCHONDRIAL"/>
    <property type="match status" value="1"/>
</dbReference>
<keyword evidence="3 6" id="KW-0067">ATP-binding</keyword>
<dbReference type="InterPro" id="IPR023457">
    <property type="entry name" value="Met-tRNA_synth_2"/>
</dbReference>
<evidence type="ECO:0000313" key="9">
    <source>
        <dbReference type="Proteomes" id="UP000278807"/>
    </source>
</evidence>
<dbReference type="STRING" id="102285.A0A0R3TGC9"/>
<proteinExistence type="inferred from homology"/>
<keyword evidence="1 6" id="KW-0436">Ligase</keyword>
<evidence type="ECO:0000256" key="5">
    <source>
        <dbReference type="ARBA" id="ARBA00023146"/>
    </source>
</evidence>
<keyword evidence="4 6" id="KW-0648">Protein biosynthesis</keyword>
<dbReference type="AlphaFoldDB" id="A0A0R3TGC9"/>
<reference evidence="8 9" key="2">
    <citation type="submission" date="2018-11" db="EMBL/GenBank/DDBJ databases">
        <authorList>
            <consortium name="Pathogen Informatics"/>
        </authorList>
    </citation>
    <scope>NUCLEOTIDE SEQUENCE [LARGE SCALE GENOMIC DNA]</scope>
</reference>
<dbReference type="SUPFAM" id="SSF52374">
    <property type="entry name" value="Nucleotidylyl transferase"/>
    <property type="match status" value="1"/>
</dbReference>
<dbReference type="WBParaSite" id="HNAJ_0000612001-mRNA-1">
    <property type="protein sequence ID" value="HNAJ_0000612001-mRNA-1"/>
    <property type="gene ID" value="HNAJ_0000612001"/>
</dbReference>
<organism evidence="10">
    <name type="scientific">Rodentolepis nana</name>
    <name type="common">Dwarf tapeworm</name>
    <name type="synonym">Hymenolepis nana</name>
    <dbReference type="NCBI Taxonomy" id="102285"/>
    <lineage>
        <taxon>Eukaryota</taxon>
        <taxon>Metazoa</taxon>
        <taxon>Spiralia</taxon>
        <taxon>Lophotrochozoa</taxon>
        <taxon>Platyhelminthes</taxon>
        <taxon>Cestoda</taxon>
        <taxon>Eucestoda</taxon>
        <taxon>Cyclophyllidea</taxon>
        <taxon>Hymenolepididae</taxon>
        <taxon>Rodentolepis</taxon>
    </lineage>
</organism>
<evidence type="ECO:0000313" key="10">
    <source>
        <dbReference type="WBParaSite" id="HNAJ_0000612001-mRNA-1"/>
    </source>
</evidence>
<dbReference type="EMBL" id="UZAE01006074">
    <property type="protein sequence ID" value="VDO01976.1"/>
    <property type="molecule type" value="Genomic_DNA"/>
</dbReference>
<evidence type="ECO:0000256" key="2">
    <source>
        <dbReference type="ARBA" id="ARBA00022741"/>
    </source>
</evidence>
<protein>
    <submittedName>
        <fullName evidence="10">tRNA-synt_1g domain-containing protein</fullName>
    </submittedName>
</protein>
<feature type="domain" description="Methionyl/Leucyl tRNA synthetase" evidence="7">
    <location>
        <begin position="5"/>
        <end position="38"/>
    </location>
</feature>
<evidence type="ECO:0000313" key="8">
    <source>
        <dbReference type="EMBL" id="VDO01976.1"/>
    </source>
</evidence>
<dbReference type="PANTHER" id="PTHR43326">
    <property type="entry name" value="METHIONYL-TRNA SYNTHETASE"/>
    <property type="match status" value="1"/>
</dbReference>
<evidence type="ECO:0000256" key="4">
    <source>
        <dbReference type="ARBA" id="ARBA00022917"/>
    </source>
</evidence>
<dbReference type="GO" id="GO:0006431">
    <property type="term" value="P:methionyl-tRNA aminoacylation"/>
    <property type="evidence" value="ECO:0007669"/>
    <property type="project" value="TreeGrafter"/>
</dbReference>
<dbReference type="OrthoDB" id="5844513at2759"/>
<dbReference type="GO" id="GO:0004825">
    <property type="term" value="F:methionine-tRNA ligase activity"/>
    <property type="evidence" value="ECO:0007669"/>
    <property type="project" value="InterPro"/>
</dbReference>
<comment type="similarity">
    <text evidence="6">Belongs to the class-I aminoacyl-tRNA synthetase family.</text>
</comment>
<keyword evidence="9" id="KW-1185">Reference proteome</keyword>
<name>A0A0R3TGC9_RODNA</name>
<dbReference type="InterPro" id="IPR015413">
    <property type="entry name" value="Methionyl/Leucyl_tRNA_Synth"/>
</dbReference>
<dbReference type="Proteomes" id="UP000278807">
    <property type="component" value="Unassembled WGS sequence"/>
</dbReference>
<dbReference type="Pfam" id="PF09334">
    <property type="entry name" value="tRNA-synt_1g"/>
    <property type="match status" value="2"/>
</dbReference>
<sequence>MRSFFTTPIFYANAKPHLGHAYTLCMADAWSRFSAIRHHPSLQAFPPRRVSMRPPSNLTSFLCTGVDEHGSKIARTAMDRNCSPQELCDSVSISFADLCSKLNISTSAFIRTTNDLHKAVVHDAWKRLENSGYLYWSTYSGWYSTTDETFYGDWEVTYDYKKGVKVSKASGNEVQWVEEETCRFRLADFKHHLHKWLDSGGEPSFMPSPVLFKHGPLLRRHVE</sequence>
<accession>A0A0R3TGC9</accession>
<dbReference type="InterPro" id="IPR014729">
    <property type="entry name" value="Rossmann-like_a/b/a_fold"/>
</dbReference>
<evidence type="ECO:0000259" key="7">
    <source>
        <dbReference type="Pfam" id="PF09334"/>
    </source>
</evidence>
<evidence type="ECO:0000256" key="3">
    <source>
        <dbReference type="ARBA" id="ARBA00022840"/>
    </source>
</evidence>